<gene>
    <name evidence="1" type="ORF">APS56_06985</name>
</gene>
<name>A0A0P0CKD0_9FLAO</name>
<accession>A0A0P0CKD0</accession>
<evidence type="ECO:0008006" key="3">
    <source>
        <dbReference type="Google" id="ProtNLM"/>
    </source>
</evidence>
<dbReference type="Proteomes" id="UP000057981">
    <property type="component" value="Chromosome"/>
</dbReference>
<evidence type="ECO:0000313" key="2">
    <source>
        <dbReference type="Proteomes" id="UP000057981"/>
    </source>
</evidence>
<dbReference type="EMBL" id="CP012898">
    <property type="protein sequence ID" value="ALJ04880.1"/>
    <property type="molecule type" value="Genomic_DNA"/>
</dbReference>
<protein>
    <recommendedName>
        <fullName evidence="3">PIN domain-containing protein</fullName>
    </recommendedName>
</protein>
<proteinExistence type="predicted"/>
<dbReference type="STRING" id="1736674.APS56_06985"/>
<keyword evidence="2" id="KW-1185">Reference proteome</keyword>
<reference evidence="1 2" key="1">
    <citation type="submission" date="2015-10" db="EMBL/GenBank/DDBJ databases">
        <authorList>
            <person name="Gilbert D.G."/>
        </authorList>
    </citation>
    <scope>NUCLEOTIDE SEQUENCE [LARGE SCALE GENOMIC DNA]</scope>
    <source>
        <strain evidence="2">HZ-22</strain>
    </source>
</reference>
<dbReference type="KEGG" id="ahz:APS56_06985"/>
<sequence length="144" mass="16816">MFFFYDIEYLCWLNSLKQLDLIEEDGLKILVPEMHLQNYGLAIRMQIQAISNRKVLDIVDCDGFYDFLTQYDLLDSIYGKGFLFLLHCAKQKNGIVIIGDDRKSQLQLCSNLEINTLSIAEFSSNVIRNKDYLVFINKIRSEML</sequence>
<evidence type="ECO:0000313" key="1">
    <source>
        <dbReference type="EMBL" id="ALJ04880.1"/>
    </source>
</evidence>
<dbReference type="AlphaFoldDB" id="A0A0P0CKD0"/>
<organism evidence="1 2">
    <name type="scientific">Pseudalgibacter alginicilyticus</name>
    <dbReference type="NCBI Taxonomy" id="1736674"/>
    <lineage>
        <taxon>Bacteria</taxon>
        <taxon>Pseudomonadati</taxon>
        <taxon>Bacteroidota</taxon>
        <taxon>Flavobacteriia</taxon>
        <taxon>Flavobacteriales</taxon>
        <taxon>Flavobacteriaceae</taxon>
        <taxon>Pseudalgibacter</taxon>
    </lineage>
</organism>